<name>A0ABU0J280_9HYPH</name>
<feature type="domain" description="Glycosyltransferase subfamily 4-like N-terminal" evidence="3">
    <location>
        <begin position="90"/>
        <end position="196"/>
    </location>
</feature>
<evidence type="ECO:0000313" key="4">
    <source>
        <dbReference type="EMBL" id="MDQ0468354.1"/>
    </source>
</evidence>
<gene>
    <name evidence="4" type="ORF">QO011_001354</name>
</gene>
<dbReference type="PANTHER" id="PTHR46401:SF2">
    <property type="entry name" value="GLYCOSYLTRANSFERASE WBBK-RELATED"/>
    <property type="match status" value="1"/>
</dbReference>
<comment type="caution">
    <text evidence="4">The sequence shown here is derived from an EMBL/GenBank/DDBJ whole genome shotgun (WGS) entry which is preliminary data.</text>
</comment>
<sequence length="390" mass="42741">MEPASLYMNRAALQKNGVTLKIPPFNGSLDPPLRVAIIMPRGMFFGPEQATSIDLCVRDFVGGSRFSKSTTVFADSIARPFRDIDVELVPHSVRRTHALRIGWLWWRLRRSAPDVVVAHHHLPTAAWLARLLPGVPVLFHVHNFIKAKAGRAHRHRVRQFGRLAGVICVSDAVRGAFERDYPQTTRAVTVHNGLDVGAWEPATARDRTILLVARAAPVKGIREAVMALREVLPRHPGWRAVLILSEKHVEPAFSAEIEAMAGKDGSIAIRWQLPFSEIKNATEQAAIAMVPSVWEEPFGRTALEAHAGGAALISSGTGGLREVSDDAAVYLSEVTATQLAAELEALIVDPDLRQTLGAKGLSRARVFDLLEVSKRLDAVYESVKSSKART</sequence>
<evidence type="ECO:0000259" key="3">
    <source>
        <dbReference type="Pfam" id="PF13439"/>
    </source>
</evidence>
<accession>A0ABU0J280</accession>
<dbReference type="Pfam" id="PF00534">
    <property type="entry name" value="Glycos_transf_1"/>
    <property type="match status" value="1"/>
</dbReference>
<dbReference type="SUPFAM" id="SSF53756">
    <property type="entry name" value="UDP-Glycosyltransferase/glycogen phosphorylase"/>
    <property type="match status" value="1"/>
</dbReference>
<dbReference type="Pfam" id="PF13439">
    <property type="entry name" value="Glyco_transf_4"/>
    <property type="match status" value="1"/>
</dbReference>
<proteinExistence type="predicted"/>
<keyword evidence="5" id="KW-1185">Reference proteome</keyword>
<dbReference type="RefSeq" id="WP_307269472.1">
    <property type="nucleotide sequence ID" value="NZ_JAUSVX010000002.1"/>
</dbReference>
<dbReference type="PANTHER" id="PTHR46401">
    <property type="entry name" value="GLYCOSYLTRANSFERASE WBBK-RELATED"/>
    <property type="match status" value="1"/>
</dbReference>
<dbReference type="EMBL" id="JAUSVX010000002">
    <property type="protein sequence ID" value="MDQ0468354.1"/>
    <property type="molecule type" value="Genomic_DNA"/>
</dbReference>
<dbReference type="Proteomes" id="UP001242480">
    <property type="component" value="Unassembled WGS sequence"/>
</dbReference>
<keyword evidence="1" id="KW-0808">Transferase</keyword>
<reference evidence="4 5" key="1">
    <citation type="submission" date="2023-07" db="EMBL/GenBank/DDBJ databases">
        <title>Genomic Encyclopedia of Type Strains, Phase IV (KMG-IV): sequencing the most valuable type-strain genomes for metagenomic binning, comparative biology and taxonomic classification.</title>
        <authorList>
            <person name="Goeker M."/>
        </authorList>
    </citation>
    <scope>NUCLEOTIDE SEQUENCE [LARGE SCALE GENOMIC DNA]</scope>
    <source>
        <strain evidence="4 5">DSM 19619</strain>
    </source>
</reference>
<protein>
    <submittedName>
        <fullName evidence="4">Glycosyltransferase involved in cell wall biosynthesis</fullName>
    </submittedName>
</protein>
<dbReference type="InterPro" id="IPR001296">
    <property type="entry name" value="Glyco_trans_1"/>
</dbReference>
<dbReference type="Gene3D" id="3.40.50.2000">
    <property type="entry name" value="Glycogen Phosphorylase B"/>
    <property type="match status" value="2"/>
</dbReference>
<evidence type="ECO:0000256" key="1">
    <source>
        <dbReference type="ARBA" id="ARBA00022679"/>
    </source>
</evidence>
<dbReference type="CDD" id="cd03801">
    <property type="entry name" value="GT4_PimA-like"/>
    <property type="match status" value="1"/>
</dbReference>
<feature type="domain" description="Glycosyl transferase family 1" evidence="2">
    <location>
        <begin position="205"/>
        <end position="360"/>
    </location>
</feature>
<organism evidence="4 5">
    <name type="scientific">Labrys wisconsinensis</name>
    <dbReference type="NCBI Taxonomy" id="425677"/>
    <lineage>
        <taxon>Bacteria</taxon>
        <taxon>Pseudomonadati</taxon>
        <taxon>Pseudomonadota</taxon>
        <taxon>Alphaproteobacteria</taxon>
        <taxon>Hyphomicrobiales</taxon>
        <taxon>Xanthobacteraceae</taxon>
        <taxon>Labrys</taxon>
    </lineage>
</organism>
<dbReference type="InterPro" id="IPR028098">
    <property type="entry name" value="Glyco_trans_4-like_N"/>
</dbReference>
<evidence type="ECO:0000313" key="5">
    <source>
        <dbReference type="Proteomes" id="UP001242480"/>
    </source>
</evidence>
<evidence type="ECO:0000259" key="2">
    <source>
        <dbReference type="Pfam" id="PF00534"/>
    </source>
</evidence>